<gene>
    <name evidence="1" type="ORF">CYMTET_3850</name>
</gene>
<sequence>MDHAEKTAFENDRIDTDDAYCLEDFYATVSSEACSSYYHLRHAHELMHGTKDRQAQLRTIDQAHLRAYFSLAVDRFPTLTTDGTRHHTWRVELRRVLYEVGETLASNDRETRGLRFEFLDRLLREMPTEDPNDHSTLAQNVFRVRFYDLCVRCIPIAKSAHEALLSDTNTFASSARVSDLNDPERLHVIVIALRSLWSRSVDDGRWPIHSELFLHSADTSGSNLATDNARQGVNHMLNVIGGNGYTQELLDSVSSMSRMRPEFMRRHGLREDIAVYMRRYFRTLRSVQLKSHVGVLLARYVRHIALFPPDAEDEVSGASETRTIMDVLEKRFSRVRKLRKRKRAWIKLRDERSSACNSARLRAICGLMVAINERQTLRAGFTEEVELAEGSNGDFVDAFRGTRVCRIHDMHAALMRRDEEDAAGHASPILGAPKAHVGALVRLQQVHAGEQSFEYVVDRYIDSLSVMRSLVSTGYSYTNHHWGVVLHFLCGSVQHLREPEDEDDRMDRLRTCFAITKRFRLLQGEPDHTRA</sequence>
<name>A0AAE0LKL1_9CHLO</name>
<proteinExistence type="predicted"/>
<keyword evidence="2" id="KW-1185">Reference proteome</keyword>
<dbReference type="AlphaFoldDB" id="A0AAE0LKL1"/>
<protein>
    <submittedName>
        <fullName evidence="1">Uncharacterized protein</fullName>
    </submittedName>
</protein>
<comment type="caution">
    <text evidence="1">The sequence shown here is derived from an EMBL/GenBank/DDBJ whole genome shotgun (WGS) entry which is preliminary data.</text>
</comment>
<accession>A0AAE0LKL1</accession>
<evidence type="ECO:0000313" key="1">
    <source>
        <dbReference type="EMBL" id="KAK3288632.1"/>
    </source>
</evidence>
<dbReference type="Proteomes" id="UP001190700">
    <property type="component" value="Unassembled WGS sequence"/>
</dbReference>
<organism evidence="1 2">
    <name type="scientific">Cymbomonas tetramitiformis</name>
    <dbReference type="NCBI Taxonomy" id="36881"/>
    <lineage>
        <taxon>Eukaryota</taxon>
        <taxon>Viridiplantae</taxon>
        <taxon>Chlorophyta</taxon>
        <taxon>Pyramimonadophyceae</taxon>
        <taxon>Pyramimonadales</taxon>
        <taxon>Pyramimonadaceae</taxon>
        <taxon>Cymbomonas</taxon>
    </lineage>
</organism>
<reference evidence="1 2" key="1">
    <citation type="journal article" date="2015" name="Genome Biol. Evol.">
        <title>Comparative Genomics of a Bacterivorous Green Alga Reveals Evolutionary Causalities and Consequences of Phago-Mixotrophic Mode of Nutrition.</title>
        <authorList>
            <person name="Burns J.A."/>
            <person name="Paasch A."/>
            <person name="Narechania A."/>
            <person name="Kim E."/>
        </authorList>
    </citation>
    <scope>NUCLEOTIDE SEQUENCE [LARGE SCALE GENOMIC DNA]</scope>
    <source>
        <strain evidence="1 2">PLY_AMNH</strain>
    </source>
</reference>
<evidence type="ECO:0000313" key="2">
    <source>
        <dbReference type="Proteomes" id="UP001190700"/>
    </source>
</evidence>
<dbReference type="EMBL" id="LGRX02000421">
    <property type="protein sequence ID" value="KAK3288632.1"/>
    <property type="molecule type" value="Genomic_DNA"/>
</dbReference>